<feature type="compositionally biased region" description="Polar residues" evidence="1">
    <location>
        <begin position="106"/>
        <end position="118"/>
    </location>
</feature>
<keyword evidence="3" id="KW-1185">Reference proteome</keyword>
<dbReference type="EMBL" id="CP021255">
    <property type="protein sequence ID" value="AVD71337.1"/>
    <property type="molecule type" value="Genomic_DNA"/>
</dbReference>
<dbReference type="OrthoDB" id="5431088at2"/>
<accession>A0A2L1GNY5</accession>
<proteinExistence type="predicted"/>
<organism evidence="2 3">
    <name type="scientific">Desulfobulbus oralis</name>
    <dbReference type="NCBI Taxonomy" id="1986146"/>
    <lineage>
        <taxon>Bacteria</taxon>
        <taxon>Pseudomonadati</taxon>
        <taxon>Thermodesulfobacteriota</taxon>
        <taxon>Desulfobulbia</taxon>
        <taxon>Desulfobulbales</taxon>
        <taxon>Desulfobulbaceae</taxon>
        <taxon>Desulfobulbus</taxon>
    </lineage>
</organism>
<name>A0A2L1GNY5_9BACT</name>
<dbReference type="Proteomes" id="UP000239867">
    <property type="component" value="Chromosome"/>
</dbReference>
<evidence type="ECO:0000313" key="3">
    <source>
        <dbReference type="Proteomes" id="UP000239867"/>
    </source>
</evidence>
<dbReference type="RefSeq" id="WP_104936604.1">
    <property type="nucleotide sequence ID" value="NZ_CP021255.1"/>
</dbReference>
<dbReference type="KEGG" id="deo:CAY53_07540"/>
<dbReference type="AlphaFoldDB" id="A0A2L1GNY5"/>
<evidence type="ECO:0000313" key="2">
    <source>
        <dbReference type="EMBL" id="AVD71337.1"/>
    </source>
</evidence>
<protein>
    <recommendedName>
        <fullName evidence="4">Zinc finger/thioredoxin putative domain-containing protein</fullName>
    </recommendedName>
</protein>
<feature type="compositionally biased region" description="Low complexity" evidence="1">
    <location>
        <begin position="53"/>
        <end position="85"/>
    </location>
</feature>
<evidence type="ECO:0000256" key="1">
    <source>
        <dbReference type="SAM" id="MobiDB-lite"/>
    </source>
</evidence>
<feature type="region of interest" description="Disordered" evidence="1">
    <location>
        <begin position="53"/>
        <end position="131"/>
    </location>
</feature>
<reference evidence="2 3" key="1">
    <citation type="journal article" date="2018" name="MBio">
        <title>Insights into the evolution of host association through the isolation and characterization of a novel human periodontal pathobiont, Desulfobulbus oralis.</title>
        <authorList>
            <person name="Cross K.L."/>
            <person name="Chirania P."/>
            <person name="Xiong W."/>
            <person name="Beall C.J."/>
            <person name="Elkins J.G."/>
            <person name="Giannone R.J."/>
            <person name="Griffen A.L."/>
            <person name="Guss A.M."/>
            <person name="Hettich R.L."/>
            <person name="Joshi S.S."/>
            <person name="Mokrzan E.M."/>
            <person name="Martin R.K."/>
            <person name="Zhulin I.B."/>
            <person name="Leys E.J."/>
            <person name="Podar M."/>
        </authorList>
    </citation>
    <scope>NUCLEOTIDE SEQUENCE [LARGE SCALE GENOMIC DNA]</scope>
    <source>
        <strain evidence="2 3">ORNL</strain>
    </source>
</reference>
<sequence length="284" mass="30685">MSTTCPHCASRLNFSGEQEARFGQSLAKLPPGESLKFKCPKCGGIIELTRPAANPAAPATAQSQQSGSSGPARPAANPAVPATRPSQQSGGSELARPAANPAVPATAQSQPSGNNSGKVQPPPPPPLDWLTTGEVTEQGKVEDVPMALLVCQAGQKRDCIAAPLKGLGYQIVCTENGREAKERMRFVNFSCIVYQTNLHGGLEVSSFHNFMRDMNMERRRSIFYMLTGTELRTLYDLEAMALSANLTVNFRDLAKLHLILRRAFQAHENLFGPYLEELNAHLGI</sequence>
<gene>
    <name evidence="2" type="ORF">CAY53_07540</name>
</gene>
<evidence type="ECO:0008006" key="4">
    <source>
        <dbReference type="Google" id="ProtNLM"/>
    </source>
</evidence>